<evidence type="ECO:0000256" key="1">
    <source>
        <dbReference type="ARBA" id="ARBA00022741"/>
    </source>
</evidence>
<dbReference type="STRING" id="869211.Spith_0055"/>
<dbReference type="PANTHER" id="PTHR47545:SF2">
    <property type="entry name" value="CC-ADDING TRNA NUCLEOTIDYLTRANSFERASE"/>
    <property type="match status" value="1"/>
</dbReference>
<gene>
    <name evidence="3" type="ordered locus">Spith_0055</name>
</gene>
<dbReference type="HOGENOM" id="CLU_637667_0_0_12"/>
<dbReference type="InterPro" id="IPR006674">
    <property type="entry name" value="HD_domain"/>
</dbReference>
<reference evidence="3 4" key="1">
    <citation type="submission" date="2011-06" db="EMBL/GenBank/DDBJ databases">
        <title>The complete genome of Spirochaeta thermophila DSM 6578.</title>
        <authorList>
            <consortium name="US DOE Joint Genome Institute (JGI-PGF)"/>
            <person name="Lucas S."/>
            <person name="Lapidus A."/>
            <person name="Bruce D."/>
            <person name="Goodwin L."/>
            <person name="Pitluck S."/>
            <person name="Peters L."/>
            <person name="Kyrpides N."/>
            <person name="Mavromatis K."/>
            <person name="Ivanova N."/>
            <person name="Mikailova N."/>
            <person name="Pagani I."/>
            <person name="Chertkov O."/>
            <person name="Detter J.C."/>
            <person name="Tapia R."/>
            <person name="Han C."/>
            <person name="Land M."/>
            <person name="Hauser L."/>
            <person name="Markowitz V."/>
            <person name="Cheng J.-F."/>
            <person name="Hugenholtz P."/>
            <person name="Woyke T."/>
            <person name="Wu D."/>
            <person name="Spring S."/>
            <person name="Merkhoffer B."/>
            <person name="Schneider S."/>
            <person name="Klenk H.-P."/>
            <person name="Eisen J.A."/>
        </authorList>
    </citation>
    <scope>NUCLEOTIDE SEQUENCE [LARGE SCALE GENOMIC DNA]</scope>
    <source>
        <strain evidence="4">ATCC 700085 / DSM 6578 / Z-1203</strain>
    </source>
</reference>
<dbReference type="OrthoDB" id="9805698at2"/>
<accession>G0GBI3</accession>
<dbReference type="RefSeq" id="WP_014623748.1">
    <property type="nucleotide sequence ID" value="NC_017583.1"/>
</dbReference>
<sequence>MEPRDVLASLDRAGHRPRLAGYSALDRYFKVKGTPTHLWIQSTAELVDLARLFEGLEYPGLEGVEAALTLEDTRIYFVTPHTPPPHPLLALTHDPSRDAFQAPDALYPLLRSPALALPTPFTLSHALTCAVLLSRYPYTPPPTLPTLIPSPHPPTETQAATLSLILTGRTPWHGLALLSRTEALPRLWPPLARLRDVHHVKDYHPEGSVWEHTLEALKHRKRPDLLLSLAILLHDIGKPDAVPHGTNRFHLHANIGARIARTFLRDLDFPSSLQDDVAFLVRYHMLPGALPRIPPRSIAEILSSPLFPMLLELYRCDLSSTFRGPQPYYQACRAYRSFLKARRNPFRDPRLRRLIKLYVE</sequence>
<keyword evidence="4" id="KW-1185">Reference proteome</keyword>
<organism evidence="3 4">
    <name type="scientific">Winmispira thermophila (strain ATCC 700085 / DSM 6578 / Z-1203)</name>
    <name type="common">Spirochaeta thermophila</name>
    <dbReference type="NCBI Taxonomy" id="869211"/>
    <lineage>
        <taxon>Bacteria</taxon>
        <taxon>Pseudomonadati</taxon>
        <taxon>Spirochaetota</taxon>
        <taxon>Spirochaetia</taxon>
        <taxon>Winmispirales</taxon>
        <taxon>Winmispiraceae</taxon>
        <taxon>Winmispira</taxon>
    </lineage>
</organism>
<dbReference type="AlphaFoldDB" id="G0GBI3"/>
<dbReference type="SUPFAM" id="SSF109604">
    <property type="entry name" value="HD-domain/PDEase-like"/>
    <property type="match status" value="1"/>
</dbReference>
<dbReference type="Pfam" id="PF01966">
    <property type="entry name" value="HD"/>
    <property type="match status" value="1"/>
</dbReference>
<dbReference type="EMBL" id="CP002903">
    <property type="protein sequence ID" value="AEJ60342.1"/>
    <property type="molecule type" value="Genomic_DNA"/>
</dbReference>
<evidence type="ECO:0000313" key="4">
    <source>
        <dbReference type="Proteomes" id="UP000007254"/>
    </source>
</evidence>
<dbReference type="GO" id="GO:0000166">
    <property type="term" value="F:nucleotide binding"/>
    <property type="evidence" value="ECO:0007669"/>
    <property type="project" value="UniProtKB-KW"/>
</dbReference>
<feature type="domain" description="HD" evidence="2">
    <location>
        <begin position="222"/>
        <end position="289"/>
    </location>
</feature>
<keyword evidence="1" id="KW-0547">Nucleotide-binding</keyword>
<dbReference type="Gene3D" id="1.10.3090.10">
    <property type="entry name" value="cca-adding enzyme, domain 2"/>
    <property type="match status" value="1"/>
</dbReference>
<name>G0GBI3_WINT7</name>
<protein>
    <submittedName>
        <fullName evidence="3">Metal dependent phosphohydrolase</fullName>
    </submittedName>
</protein>
<proteinExistence type="predicted"/>
<evidence type="ECO:0000313" key="3">
    <source>
        <dbReference type="EMBL" id="AEJ60342.1"/>
    </source>
</evidence>
<dbReference type="Proteomes" id="UP000007254">
    <property type="component" value="Chromosome"/>
</dbReference>
<dbReference type="KEGG" id="stq:Spith_0055"/>
<evidence type="ECO:0000259" key="2">
    <source>
        <dbReference type="Pfam" id="PF01966"/>
    </source>
</evidence>
<dbReference type="InterPro" id="IPR050124">
    <property type="entry name" value="tRNA_CCA-adding_enzyme"/>
</dbReference>
<dbReference type="PANTHER" id="PTHR47545">
    <property type="entry name" value="MULTIFUNCTIONAL CCA PROTEIN"/>
    <property type="match status" value="1"/>
</dbReference>